<evidence type="ECO:0000256" key="4">
    <source>
        <dbReference type="ARBA" id="ARBA00022475"/>
    </source>
</evidence>
<feature type="region of interest" description="Disordered" evidence="8">
    <location>
        <begin position="372"/>
        <end position="403"/>
    </location>
</feature>
<dbReference type="Pfam" id="PF01594">
    <property type="entry name" value="AI-2E_transport"/>
    <property type="match status" value="1"/>
</dbReference>
<feature type="transmembrane region" description="Helical" evidence="9">
    <location>
        <begin position="61"/>
        <end position="79"/>
    </location>
</feature>
<comment type="caution">
    <text evidence="10">The sequence shown here is derived from an EMBL/GenBank/DDBJ whole genome shotgun (WGS) entry which is preliminary data.</text>
</comment>
<protein>
    <submittedName>
        <fullName evidence="10">AI-2E family transporter</fullName>
    </submittedName>
</protein>
<comment type="similarity">
    <text evidence="2">Belongs to the autoinducer-2 exporter (AI-2E) (TC 2.A.86) family.</text>
</comment>
<dbReference type="Proteomes" id="UP001589750">
    <property type="component" value="Unassembled WGS sequence"/>
</dbReference>
<keyword evidence="5 9" id="KW-0812">Transmembrane</keyword>
<feature type="transmembrane region" description="Helical" evidence="9">
    <location>
        <begin position="328"/>
        <end position="361"/>
    </location>
</feature>
<feature type="transmembrane region" description="Helical" evidence="9">
    <location>
        <begin position="297"/>
        <end position="316"/>
    </location>
</feature>
<evidence type="ECO:0000256" key="9">
    <source>
        <dbReference type="SAM" id="Phobius"/>
    </source>
</evidence>
<keyword evidence="4" id="KW-1003">Cell membrane</keyword>
<evidence type="ECO:0000256" key="8">
    <source>
        <dbReference type="SAM" id="MobiDB-lite"/>
    </source>
</evidence>
<feature type="transmembrane region" description="Helical" evidence="9">
    <location>
        <begin position="91"/>
        <end position="113"/>
    </location>
</feature>
<evidence type="ECO:0000256" key="2">
    <source>
        <dbReference type="ARBA" id="ARBA00009773"/>
    </source>
</evidence>
<dbReference type="RefSeq" id="WP_140009135.1">
    <property type="nucleotide sequence ID" value="NZ_JBHMDG010000034.1"/>
</dbReference>
<keyword evidence="6 9" id="KW-1133">Transmembrane helix</keyword>
<evidence type="ECO:0000256" key="3">
    <source>
        <dbReference type="ARBA" id="ARBA00022448"/>
    </source>
</evidence>
<comment type="subcellular location">
    <subcellularLocation>
        <location evidence="1">Cell membrane</location>
        <topology evidence="1">Multi-pass membrane protein</topology>
    </subcellularLocation>
</comment>
<dbReference type="PANTHER" id="PTHR21716:SF53">
    <property type="entry name" value="PERMEASE PERM-RELATED"/>
    <property type="match status" value="1"/>
</dbReference>
<keyword evidence="3" id="KW-0813">Transport</keyword>
<reference evidence="10 11" key="1">
    <citation type="submission" date="2024-09" db="EMBL/GenBank/DDBJ databases">
        <authorList>
            <person name="Sun Q."/>
            <person name="Mori K."/>
        </authorList>
    </citation>
    <scope>NUCLEOTIDE SEQUENCE [LARGE SCALE GENOMIC DNA]</scope>
    <source>
        <strain evidence="10 11">JCM 9626</strain>
    </source>
</reference>
<accession>A0ABV5KIU0</accession>
<evidence type="ECO:0000313" key="10">
    <source>
        <dbReference type="EMBL" id="MFB9315564.1"/>
    </source>
</evidence>
<proteinExistence type="inferred from homology"/>
<name>A0ABV5KIU0_9ACTN</name>
<feature type="transmembrane region" description="Helical" evidence="9">
    <location>
        <begin position="270"/>
        <end position="290"/>
    </location>
</feature>
<gene>
    <name evidence="10" type="ORF">ACFFRI_21150</name>
</gene>
<feature type="region of interest" description="Disordered" evidence="8">
    <location>
        <begin position="1"/>
        <end position="24"/>
    </location>
</feature>
<evidence type="ECO:0000256" key="6">
    <source>
        <dbReference type="ARBA" id="ARBA00022989"/>
    </source>
</evidence>
<feature type="transmembrane region" description="Helical" evidence="9">
    <location>
        <begin position="31"/>
        <end position="55"/>
    </location>
</feature>
<feature type="transmembrane region" description="Helical" evidence="9">
    <location>
        <begin position="244"/>
        <end position="264"/>
    </location>
</feature>
<evidence type="ECO:0000313" key="11">
    <source>
        <dbReference type="Proteomes" id="UP001589750"/>
    </source>
</evidence>
<dbReference type="PANTHER" id="PTHR21716">
    <property type="entry name" value="TRANSMEMBRANE PROTEIN"/>
    <property type="match status" value="1"/>
</dbReference>
<keyword evidence="11" id="KW-1185">Reference proteome</keyword>
<dbReference type="EMBL" id="JBHMDG010000034">
    <property type="protein sequence ID" value="MFB9315564.1"/>
    <property type="molecule type" value="Genomic_DNA"/>
</dbReference>
<feature type="transmembrane region" description="Helical" evidence="9">
    <location>
        <begin position="167"/>
        <end position="196"/>
    </location>
</feature>
<organism evidence="10 11">
    <name type="scientific">Nocardioides plantarum</name>
    <dbReference type="NCBI Taxonomy" id="29299"/>
    <lineage>
        <taxon>Bacteria</taxon>
        <taxon>Bacillati</taxon>
        <taxon>Actinomycetota</taxon>
        <taxon>Actinomycetes</taxon>
        <taxon>Propionibacteriales</taxon>
        <taxon>Nocardioidaceae</taxon>
        <taxon>Nocardioides</taxon>
    </lineage>
</organism>
<evidence type="ECO:0000256" key="5">
    <source>
        <dbReference type="ARBA" id="ARBA00022692"/>
    </source>
</evidence>
<evidence type="ECO:0000256" key="7">
    <source>
        <dbReference type="ARBA" id="ARBA00023136"/>
    </source>
</evidence>
<evidence type="ECO:0000256" key="1">
    <source>
        <dbReference type="ARBA" id="ARBA00004651"/>
    </source>
</evidence>
<dbReference type="InterPro" id="IPR002549">
    <property type="entry name" value="AI-2E-like"/>
</dbReference>
<keyword evidence="7 9" id="KW-0472">Membrane</keyword>
<sequence>MAPTPEPRPDTAPRTPGTPPPRRPEVIGNGVAWLALWSARWLLIAVAAVLLGLAVGRLWSIVLPVALALVIASVLERPARLLERKLHLPPALAAAAVLVGGLGIVVGIGFAIAPAVSGQVDDIVSDASSGLQQVQDWVQEQEFVSRDQVDSAIQAVQDRLKNSGGDIASGVLTGVGAATSATVTFVITMILTFLFLKDGRRFLPWVERLAGDPVGGHLAEVSRRAWTTLGGYIRTQAIVSAVDAVLIGIALVVVGVPLAIPLAILTFVGGFVPIVGAFVVGALAVLVALVSGGPTDALIILVVIVAVQQLEGNVLSPWLQAKSMQLHAAVVLLSVTLGSTLFGITGAFLAVPVVATAAVVLRYLDELVARRTGEEPRDAPTDADADADDRKDPEGQSAARPTT</sequence>